<feature type="domain" description="Zn(2)-C6 fungal-type" evidence="7">
    <location>
        <begin position="33"/>
        <end position="64"/>
    </location>
</feature>
<dbReference type="PROSITE" id="PS50048">
    <property type="entry name" value="ZN2_CY6_FUNGAL_2"/>
    <property type="match status" value="1"/>
</dbReference>
<keyword evidence="4" id="KW-0804">Transcription</keyword>
<keyword evidence="1" id="KW-0479">Metal-binding</keyword>
<gene>
    <name evidence="8" type="ORF">EDD36DRAFT_137140</name>
</gene>
<dbReference type="InterPro" id="IPR001138">
    <property type="entry name" value="Zn2Cys6_DnaBD"/>
</dbReference>
<comment type="caution">
    <text evidence="8">The sequence shown here is derived from an EMBL/GenBank/DDBJ whole genome shotgun (WGS) entry which is preliminary data.</text>
</comment>
<dbReference type="GO" id="GO:0000981">
    <property type="term" value="F:DNA-binding transcription factor activity, RNA polymerase II-specific"/>
    <property type="evidence" value="ECO:0007669"/>
    <property type="project" value="InterPro"/>
</dbReference>
<dbReference type="InterPro" id="IPR051127">
    <property type="entry name" value="Fungal_SecMet_Regulators"/>
</dbReference>
<dbReference type="InterPro" id="IPR007219">
    <property type="entry name" value="XnlR_reg_dom"/>
</dbReference>
<dbReference type="Pfam" id="PF00172">
    <property type="entry name" value="Zn_clus"/>
    <property type="match status" value="1"/>
</dbReference>
<dbReference type="Proteomes" id="UP001203852">
    <property type="component" value="Unassembled WGS sequence"/>
</dbReference>
<name>A0AAN6E3N0_9EURO</name>
<evidence type="ECO:0000256" key="5">
    <source>
        <dbReference type="ARBA" id="ARBA00023242"/>
    </source>
</evidence>
<dbReference type="EMBL" id="MU404351">
    <property type="protein sequence ID" value="KAI1616504.1"/>
    <property type="molecule type" value="Genomic_DNA"/>
</dbReference>
<organism evidence="8 9">
    <name type="scientific">Exophiala viscosa</name>
    <dbReference type="NCBI Taxonomy" id="2486360"/>
    <lineage>
        <taxon>Eukaryota</taxon>
        <taxon>Fungi</taxon>
        <taxon>Dikarya</taxon>
        <taxon>Ascomycota</taxon>
        <taxon>Pezizomycotina</taxon>
        <taxon>Eurotiomycetes</taxon>
        <taxon>Chaetothyriomycetidae</taxon>
        <taxon>Chaetothyriales</taxon>
        <taxon>Herpotrichiellaceae</taxon>
        <taxon>Exophiala</taxon>
    </lineage>
</organism>
<dbReference type="Gene3D" id="4.10.240.10">
    <property type="entry name" value="Zn(2)-C6 fungal-type DNA-binding domain"/>
    <property type="match status" value="1"/>
</dbReference>
<dbReference type="GO" id="GO:0000978">
    <property type="term" value="F:RNA polymerase II cis-regulatory region sequence-specific DNA binding"/>
    <property type="evidence" value="ECO:0007669"/>
    <property type="project" value="TreeGrafter"/>
</dbReference>
<evidence type="ECO:0000313" key="9">
    <source>
        <dbReference type="Proteomes" id="UP001203852"/>
    </source>
</evidence>
<evidence type="ECO:0000313" key="8">
    <source>
        <dbReference type="EMBL" id="KAI1616504.1"/>
    </source>
</evidence>
<accession>A0AAN6E3N0</accession>
<evidence type="ECO:0000256" key="2">
    <source>
        <dbReference type="ARBA" id="ARBA00023015"/>
    </source>
</evidence>
<evidence type="ECO:0000256" key="3">
    <source>
        <dbReference type="ARBA" id="ARBA00023125"/>
    </source>
</evidence>
<evidence type="ECO:0000256" key="4">
    <source>
        <dbReference type="ARBA" id="ARBA00023163"/>
    </source>
</evidence>
<dbReference type="PROSITE" id="PS00463">
    <property type="entry name" value="ZN2_CY6_FUNGAL_1"/>
    <property type="match status" value="1"/>
</dbReference>
<feature type="region of interest" description="Disordered" evidence="6">
    <location>
        <begin position="119"/>
        <end position="155"/>
    </location>
</feature>
<keyword evidence="5" id="KW-0539">Nucleus</keyword>
<dbReference type="AlphaFoldDB" id="A0AAN6E3N0"/>
<evidence type="ECO:0000259" key="7">
    <source>
        <dbReference type="PROSITE" id="PS50048"/>
    </source>
</evidence>
<dbReference type="SUPFAM" id="SSF57701">
    <property type="entry name" value="Zn2/Cys6 DNA-binding domain"/>
    <property type="match status" value="1"/>
</dbReference>
<dbReference type="GO" id="GO:0000435">
    <property type="term" value="P:positive regulation of transcription from RNA polymerase II promoter by galactose"/>
    <property type="evidence" value="ECO:0007669"/>
    <property type="project" value="TreeGrafter"/>
</dbReference>
<dbReference type="SMART" id="SM00066">
    <property type="entry name" value="GAL4"/>
    <property type="match status" value="1"/>
</dbReference>
<dbReference type="InterPro" id="IPR036864">
    <property type="entry name" value="Zn2-C6_fun-type_DNA-bd_sf"/>
</dbReference>
<keyword evidence="9" id="KW-1185">Reference proteome</keyword>
<dbReference type="GO" id="GO:0008270">
    <property type="term" value="F:zinc ion binding"/>
    <property type="evidence" value="ECO:0007669"/>
    <property type="project" value="InterPro"/>
</dbReference>
<evidence type="ECO:0000256" key="6">
    <source>
        <dbReference type="SAM" id="MobiDB-lite"/>
    </source>
</evidence>
<dbReference type="Pfam" id="PF04082">
    <property type="entry name" value="Fungal_trans"/>
    <property type="match status" value="1"/>
</dbReference>
<dbReference type="SMART" id="SM00906">
    <property type="entry name" value="Fungal_trans"/>
    <property type="match status" value="1"/>
</dbReference>
<reference evidence="8" key="1">
    <citation type="journal article" date="2022" name="bioRxiv">
        <title>Deciphering the potential niche of two novel black yeast fungi from a biological soil crust based on their genomes, phenotypes, and melanin regulation.</title>
        <authorList>
            <consortium name="DOE Joint Genome Institute"/>
            <person name="Carr E.C."/>
            <person name="Barton Q."/>
            <person name="Grambo S."/>
            <person name="Sullivan M."/>
            <person name="Renfro C.M."/>
            <person name="Kuo A."/>
            <person name="Pangilinan J."/>
            <person name="Lipzen A."/>
            <person name="Keymanesh K."/>
            <person name="Savage E."/>
            <person name="Barry K."/>
            <person name="Grigoriev I.V."/>
            <person name="Riekhof W.R."/>
            <person name="Harris S.S."/>
        </authorList>
    </citation>
    <scope>NUCLEOTIDE SEQUENCE</scope>
    <source>
        <strain evidence="8">JF 03-4F</strain>
    </source>
</reference>
<dbReference type="CDD" id="cd00067">
    <property type="entry name" value="GAL4"/>
    <property type="match status" value="1"/>
</dbReference>
<dbReference type="GO" id="GO:0006351">
    <property type="term" value="P:DNA-templated transcription"/>
    <property type="evidence" value="ECO:0007669"/>
    <property type="project" value="InterPro"/>
</dbReference>
<keyword evidence="2" id="KW-0805">Transcription regulation</keyword>
<evidence type="ECO:0000256" key="1">
    <source>
        <dbReference type="ARBA" id="ARBA00022723"/>
    </source>
</evidence>
<dbReference type="PANTHER" id="PTHR47424">
    <property type="entry name" value="REGULATORY PROTEIN GAL4"/>
    <property type="match status" value="1"/>
</dbReference>
<protein>
    <submittedName>
        <fullName evidence="8">Transcriptional regulatory protein GAL4</fullName>
    </submittedName>
</protein>
<keyword evidence="3" id="KW-0238">DNA-binding</keyword>
<dbReference type="CDD" id="cd12148">
    <property type="entry name" value="fungal_TF_MHR"/>
    <property type="match status" value="1"/>
</dbReference>
<sequence length="781" mass="88031">MFHTFETTQYASPEQAGQYASAAAKRRTSTTRACEACRKRKARCNGEHPCETCQWYRKAASCHYTEPRQRQMPTRRSVEKISQTLQEYRGILQKLYPNVHPDQLRGLPRDKLVELISKTSPFQPPSPQTPSTEGRPFPINPDAGSLEQLQPMPEERNDASVRKSAALRGITDDVNVLSLSVKQNPSYLGISSVMAILRVITWLDPDCLSKSPDRSVVPSRAASSPPEVQILQTETSRYDLPTSSAWVEIPLINAYFTHVHPFIPLIEEQCFRETYMAAQRTDSRWLLLLNTVLAMGSVASGTSEDAGHQIYFNRAKQFLTIDTLDSAHLETVQALAILSGFYLHYVQIPNQASALMGATLKIATMLGLHRDYSEGVGPAKAKVERAANSIEMRRRIWWCTFMLDTWAANTLGRPSMGRTSPAITAKSPQEPIGQSSTMLTLVQENIRFCIISTKMEDALAICPLLDEHDRHTLDAAHVEWFGNSSVQMQTPISANEPPGITTLKNVMRWRYCTNRIFLHRPVLLWYAMRKITWDKLSDERRTAIELCREACADLIHDITSTWRGYKPCQMSGWNAVWLIYQAVMVPLLSLYSDPWDKSVVGNSRRQVETAIATMRDLQCWSTTAKRSIEVVVRLYEASKRHYGAFQMSEVQDVFTDMTPASSDTFRPSYIDVTYANAYGVPQTLNTASQDVFMDDMFDTLRWSTSWDSPIGGSSMMNGWDYASMQNWAGMPQGETYDYFDVHGFEVDSGRLGFSDMDVASSVPAEDAANLIMGPYSRQSTS</sequence>
<dbReference type="GO" id="GO:0005634">
    <property type="term" value="C:nucleus"/>
    <property type="evidence" value="ECO:0007669"/>
    <property type="project" value="TreeGrafter"/>
</dbReference>
<dbReference type="PANTHER" id="PTHR47424:SF5">
    <property type="entry name" value="ZN(II)2CYS6 TRANSCRIPTION FACTOR (EUROFUNG)"/>
    <property type="match status" value="1"/>
</dbReference>
<proteinExistence type="predicted"/>